<dbReference type="Gene3D" id="6.10.250.690">
    <property type="match status" value="1"/>
</dbReference>
<evidence type="ECO:0000313" key="11">
    <source>
        <dbReference type="Proteomes" id="UP000198943"/>
    </source>
</evidence>
<dbReference type="CDD" id="cd00383">
    <property type="entry name" value="trans_reg_C"/>
    <property type="match status" value="1"/>
</dbReference>
<accession>A0A1G6N7I5</accession>
<dbReference type="PANTHER" id="PTHR48111:SF21">
    <property type="entry name" value="DNA-BINDING DUAL MASTER TRANSCRIPTIONAL REGULATOR RPAA"/>
    <property type="match status" value="1"/>
</dbReference>
<evidence type="ECO:0000256" key="1">
    <source>
        <dbReference type="ARBA" id="ARBA00022553"/>
    </source>
</evidence>
<dbReference type="InterPro" id="IPR039420">
    <property type="entry name" value="WalR-like"/>
</dbReference>
<name>A0A1G6N7I5_9FIRM</name>
<dbReference type="GO" id="GO:0000156">
    <property type="term" value="F:phosphorelay response regulator activity"/>
    <property type="evidence" value="ECO:0007669"/>
    <property type="project" value="TreeGrafter"/>
</dbReference>
<evidence type="ECO:0000256" key="4">
    <source>
        <dbReference type="ARBA" id="ARBA00023125"/>
    </source>
</evidence>
<keyword evidence="1 6" id="KW-0597">Phosphoprotein</keyword>
<dbReference type="GO" id="GO:0032993">
    <property type="term" value="C:protein-DNA complex"/>
    <property type="evidence" value="ECO:0007669"/>
    <property type="project" value="TreeGrafter"/>
</dbReference>
<dbReference type="SMART" id="SM00448">
    <property type="entry name" value="REC"/>
    <property type="match status" value="1"/>
</dbReference>
<reference evidence="11" key="1">
    <citation type="submission" date="2016-10" db="EMBL/GenBank/DDBJ databases">
        <authorList>
            <person name="Varghese N."/>
            <person name="Submissions S."/>
        </authorList>
    </citation>
    <scope>NUCLEOTIDE SEQUENCE [LARGE SCALE GENOMIC DNA]</scope>
    <source>
        <strain evidence="11">DSM 11005</strain>
    </source>
</reference>
<proteinExistence type="predicted"/>
<evidence type="ECO:0000313" key="10">
    <source>
        <dbReference type="EMBL" id="SDC63105.1"/>
    </source>
</evidence>
<dbReference type="EMBL" id="FMYW01000012">
    <property type="protein sequence ID" value="SDC63105.1"/>
    <property type="molecule type" value="Genomic_DNA"/>
</dbReference>
<keyword evidence="3" id="KW-0805">Transcription regulation</keyword>
<dbReference type="SUPFAM" id="SSF52172">
    <property type="entry name" value="CheY-like"/>
    <property type="match status" value="1"/>
</dbReference>
<feature type="domain" description="OmpR/PhoB-type" evidence="9">
    <location>
        <begin position="128"/>
        <end position="227"/>
    </location>
</feature>
<evidence type="ECO:0000256" key="7">
    <source>
        <dbReference type="PROSITE-ProRule" id="PRU01091"/>
    </source>
</evidence>
<dbReference type="PROSITE" id="PS51755">
    <property type="entry name" value="OMPR_PHOB"/>
    <property type="match status" value="1"/>
</dbReference>
<dbReference type="SUPFAM" id="SSF46894">
    <property type="entry name" value="C-terminal effector domain of the bipartite response regulators"/>
    <property type="match status" value="1"/>
</dbReference>
<feature type="domain" description="Response regulatory" evidence="8">
    <location>
        <begin position="3"/>
        <end position="116"/>
    </location>
</feature>
<dbReference type="OrthoDB" id="9790442at2"/>
<evidence type="ECO:0000256" key="5">
    <source>
        <dbReference type="ARBA" id="ARBA00023163"/>
    </source>
</evidence>
<protein>
    <submittedName>
        <fullName evidence="10">Two-component system, OmpR family, response regulator ResD</fullName>
    </submittedName>
</protein>
<dbReference type="Pfam" id="PF00072">
    <property type="entry name" value="Response_reg"/>
    <property type="match status" value="1"/>
</dbReference>
<keyword evidence="2" id="KW-0902">Two-component regulatory system</keyword>
<keyword evidence="5" id="KW-0804">Transcription</keyword>
<dbReference type="SMART" id="SM00862">
    <property type="entry name" value="Trans_reg_C"/>
    <property type="match status" value="1"/>
</dbReference>
<dbReference type="PANTHER" id="PTHR48111">
    <property type="entry name" value="REGULATOR OF RPOS"/>
    <property type="match status" value="1"/>
</dbReference>
<organism evidence="10 11">
    <name type="scientific">Succiniclasticum ruminis</name>
    <dbReference type="NCBI Taxonomy" id="40841"/>
    <lineage>
        <taxon>Bacteria</taxon>
        <taxon>Bacillati</taxon>
        <taxon>Bacillota</taxon>
        <taxon>Negativicutes</taxon>
        <taxon>Acidaminococcales</taxon>
        <taxon>Acidaminococcaceae</taxon>
        <taxon>Succiniclasticum</taxon>
    </lineage>
</organism>
<evidence type="ECO:0000256" key="3">
    <source>
        <dbReference type="ARBA" id="ARBA00023015"/>
    </source>
</evidence>
<dbReference type="InterPro" id="IPR001789">
    <property type="entry name" value="Sig_transdc_resp-reg_receiver"/>
</dbReference>
<feature type="DNA-binding region" description="OmpR/PhoB-type" evidence="7">
    <location>
        <begin position="128"/>
        <end position="227"/>
    </location>
</feature>
<dbReference type="GO" id="GO:0006355">
    <property type="term" value="P:regulation of DNA-templated transcription"/>
    <property type="evidence" value="ECO:0007669"/>
    <property type="project" value="InterPro"/>
</dbReference>
<dbReference type="Gene3D" id="3.40.50.2300">
    <property type="match status" value="1"/>
</dbReference>
<keyword evidence="4 7" id="KW-0238">DNA-binding</keyword>
<dbReference type="InterPro" id="IPR001867">
    <property type="entry name" value="OmpR/PhoB-type_DNA-bd"/>
</dbReference>
<dbReference type="InterPro" id="IPR016032">
    <property type="entry name" value="Sig_transdc_resp-reg_C-effctor"/>
</dbReference>
<sequence length="237" mass="27434">MSKILIADDEPQIREILRVYFNKDGFVTVEAEDGQQALSMIEKEKPDLVLLDIMMPVLDGITACEEIRHRYDLPIIMLTAKDEDDDRILGLEKGADDYITKPFNPREVVARVKAVLRRSGGFQKLSDKRKIEFEGLFIDRERMQVTAWGNLVTFTTKEFELLYYLACSPGKVFSRNQLLESIWGYTYFGDTRTVDTHIKRIRQKLAIPKDSPWDIETVWGVGYKFELKNMPVESDKA</sequence>
<dbReference type="Pfam" id="PF00486">
    <property type="entry name" value="Trans_reg_C"/>
    <property type="match status" value="1"/>
</dbReference>
<gene>
    <name evidence="10" type="ORF">SAMN04487864_11225</name>
</gene>
<dbReference type="PROSITE" id="PS50110">
    <property type="entry name" value="RESPONSE_REGULATORY"/>
    <property type="match status" value="1"/>
</dbReference>
<dbReference type="GO" id="GO:0005829">
    <property type="term" value="C:cytosol"/>
    <property type="evidence" value="ECO:0007669"/>
    <property type="project" value="TreeGrafter"/>
</dbReference>
<evidence type="ECO:0000259" key="8">
    <source>
        <dbReference type="PROSITE" id="PS50110"/>
    </source>
</evidence>
<evidence type="ECO:0000259" key="9">
    <source>
        <dbReference type="PROSITE" id="PS51755"/>
    </source>
</evidence>
<dbReference type="FunFam" id="1.10.10.10:FF:000018">
    <property type="entry name" value="DNA-binding response regulator ResD"/>
    <property type="match status" value="1"/>
</dbReference>
<keyword evidence="11" id="KW-1185">Reference proteome</keyword>
<evidence type="ECO:0000256" key="6">
    <source>
        <dbReference type="PROSITE-ProRule" id="PRU00169"/>
    </source>
</evidence>
<dbReference type="RefSeq" id="WP_093730834.1">
    <property type="nucleotide sequence ID" value="NZ_FMYW01000012.1"/>
</dbReference>
<dbReference type="FunFam" id="3.40.50.2300:FF:000001">
    <property type="entry name" value="DNA-binding response regulator PhoB"/>
    <property type="match status" value="1"/>
</dbReference>
<evidence type="ECO:0000256" key="2">
    <source>
        <dbReference type="ARBA" id="ARBA00023012"/>
    </source>
</evidence>
<dbReference type="Proteomes" id="UP000198943">
    <property type="component" value="Unassembled WGS sequence"/>
</dbReference>
<dbReference type="InterPro" id="IPR011006">
    <property type="entry name" value="CheY-like_superfamily"/>
</dbReference>
<dbReference type="GO" id="GO:0000976">
    <property type="term" value="F:transcription cis-regulatory region binding"/>
    <property type="evidence" value="ECO:0007669"/>
    <property type="project" value="TreeGrafter"/>
</dbReference>
<dbReference type="AlphaFoldDB" id="A0A1G6N7I5"/>
<feature type="modified residue" description="4-aspartylphosphate" evidence="6">
    <location>
        <position position="52"/>
    </location>
</feature>
<dbReference type="InterPro" id="IPR036388">
    <property type="entry name" value="WH-like_DNA-bd_sf"/>
</dbReference>
<dbReference type="Gene3D" id="1.10.10.10">
    <property type="entry name" value="Winged helix-like DNA-binding domain superfamily/Winged helix DNA-binding domain"/>
    <property type="match status" value="1"/>
</dbReference>